<dbReference type="Gene3D" id="1.10.357.10">
    <property type="entry name" value="Tetracycline Repressor, domain 2"/>
    <property type="match status" value="1"/>
</dbReference>
<accession>A0ABV6AJ93</accession>
<evidence type="ECO:0000256" key="3">
    <source>
        <dbReference type="ARBA" id="ARBA00023163"/>
    </source>
</evidence>
<feature type="DNA-binding region" description="H-T-H motif" evidence="4">
    <location>
        <begin position="65"/>
        <end position="84"/>
    </location>
</feature>
<dbReference type="EMBL" id="JBHMAA010000018">
    <property type="protein sequence ID" value="MFB9950689.1"/>
    <property type="molecule type" value="Genomic_DNA"/>
</dbReference>
<dbReference type="PROSITE" id="PS50977">
    <property type="entry name" value="HTH_TETR_2"/>
    <property type="match status" value="1"/>
</dbReference>
<dbReference type="RefSeq" id="WP_377263318.1">
    <property type="nucleotide sequence ID" value="NZ_JBHMAA010000018.1"/>
</dbReference>
<dbReference type="InterPro" id="IPR036271">
    <property type="entry name" value="Tet_transcr_reg_TetR-rel_C_sf"/>
</dbReference>
<evidence type="ECO:0000256" key="4">
    <source>
        <dbReference type="PROSITE-ProRule" id="PRU00335"/>
    </source>
</evidence>
<keyword evidence="1" id="KW-0805">Transcription regulation</keyword>
<evidence type="ECO:0000259" key="5">
    <source>
        <dbReference type="PROSITE" id="PS50977"/>
    </source>
</evidence>
<dbReference type="PANTHER" id="PTHR30055:SF234">
    <property type="entry name" value="HTH-TYPE TRANSCRIPTIONAL REGULATOR BETI"/>
    <property type="match status" value="1"/>
</dbReference>
<dbReference type="InterPro" id="IPR009057">
    <property type="entry name" value="Homeodomain-like_sf"/>
</dbReference>
<dbReference type="Pfam" id="PF00440">
    <property type="entry name" value="TetR_N"/>
    <property type="match status" value="1"/>
</dbReference>
<evidence type="ECO:0000256" key="2">
    <source>
        <dbReference type="ARBA" id="ARBA00023125"/>
    </source>
</evidence>
<protein>
    <submittedName>
        <fullName evidence="6">TetR/AcrR family transcriptional regulator</fullName>
    </submittedName>
</protein>
<dbReference type="PRINTS" id="PR00455">
    <property type="entry name" value="HTHTETR"/>
</dbReference>
<reference evidence="6 7" key="1">
    <citation type="submission" date="2024-09" db="EMBL/GenBank/DDBJ databases">
        <authorList>
            <person name="Sun Q."/>
            <person name="Mori K."/>
        </authorList>
    </citation>
    <scope>NUCLEOTIDE SEQUENCE [LARGE SCALE GENOMIC DNA]</scope>
    <source>
        <strain evidence="6 7">TBRC 4938</strain>
    </source>
</reference>
<sequence length="246" mass="27632">MSRDEANEEVSATGIPADNLAIVAGAGNKHTEQVSKRERKKAETLQRIKDAALALFLTKGFDDATTREIAKIAGVALGTIFNYAENKRDLLFLICNDELEATVIEAEQGIDPALSFLDNVLSIAEYHFIHFARRPEISRYALREMYFYSTGKQVGRFKKSRDNLITLFHRVVESNLASGAIASTDNAQTVTSIIYALYQTEVRTYLGHSKPDPDAAKIRFAQQIRIVLNGLNPKSEVFELRRHRQK</sequence>
<keyword evidence="2 4" id="KW-0238">DNA-binding</keyword>
<dbReference type="InterPro" id="IPR050109">
    <property type="entry name" value="HTH-type_TetR-like_transc_reg"/>
</dbReference>
<evidence type="ECO:0000313" key="7">
    <source>
        <dbReference type="Proteomes" id="UP001589692"/>
    </source>
</evidence>
<organism evidence="6 7">
    <name type="scientific">Rhizobium puerariae</name>
    <dbReference type="NCBI Taxonomy" id="1585791"/>
    <lineage>
        <taxon>Bacteria</taxon>
        <taxon>Pseudomonadati</taxon>
        <taxon>Pseudomonadota</taxon>
        <taxon>Alphaproteobacteria</taxon>
        <taxon>Hyphomicrobiales</taxon>
        <taxon>Rhizobiaceae</taxon>
        <taxon>Rhizobium/Agrobacterium group</taxon>
        <taxon>Rhizobium</taxon>
    </lineage>
</organism>
<dbReference type="SUPFAM" id="SSF48498">
    <property type="entry name" value="Tetracyclin repressor-like, C-terminal domain"/>
    <property type="match status" value="1"/>
</dbReference>
<name>A0ABV6AJ93_9HYPH</name>
<gene>
    <name evidence="6" type="ORF">ACFFP0_17690</name>
</gene>
<evidence type="ECO:0000256" key="1">
    <source>
        <dbReference type="ARBA" id="ARBA00023015"/>
    </source>
</evidence>
<evidence type="ECO:0000313" key="6">
    <source>
        <dbReference type="EMBL" id="MFB9950689.1"/>
    </source>
</evidence>
<dbReference type="PANTHER" id="PTHR30055">
    <property type="entry name" value="HTH-TYPE TRANSCRIPTIONAL REGULATOR RUTR"/>
    <property type="match status" value="1"/>
</dbReference>
<dbReference type="Proteomes" id="UP001589692">
    <property type="component" value="Unassembled WGS sequence"/>
</dbReference>
<keyword evidence="3" id="KW-0804">Transcription</keyword>
<proteinExistence type="predicted"/>
<dbReference type="InterPro" id="IPR001647">
    <property type="entry name" value="HTH_TetR"/>
</dbReference>
<keyword evidence="7" id="KW-1185">Reference proteome</keyword>
<dbReference type="SUPFAM" id="SSF46689">
    <property type="entry name" value="Homeodomain-like"/>
    <property type="match status" value="1"/>
</dbReference>
<comment type="caution">
    <text evidence="6">The sequence shown here is derived from an EMBL/GenBank/DDBJ whole genome shotgun (WGS) entry which is preliminary data.</text>
</comment>
<feature type="domain" description="HTH tetR-type" evidence="5">
    <location>
        <begin position="42"/>
        <end position="102"/>
    </location>
</feature>